<sequence length="49" mass="5369">MRRTGLTIVYEGETPPNELLARLTPKDGGPRPLIITFGSEHVDPPTEVP</sequence>
<proteinExistence type="predicted"/>
<name>A0ABS5BN62_9BACT</name>
<organism evidence="1 2">
    <name type="scientific">Gemmata palustris</name>
    <dbReference type="NCBI Taxonomy" id="2822762"/>
    <lineage>
        <taxon>Bacteria</taxon>
        <taxon>Pseudomonadati</taxon>
        <taxon>Planctomycetota</taxon>
        <taxon>Planctomycetia</taxon>
        <taxon>Gemmatales</taxon>
        <taxon>Gemmataceae</taxon>
        <taxon>Gemmata</taxon>
    </lineage>
</organism>
<comment type="caution">
    <text evidence="1">The sequence shown here is derived from an EMBL/GenBank/DDBJ whole genome shotgun (WGS) entry which is preliminary data.</text>
</comment>
<protein>
    <submittedName>
        <fullName evidence="1">Uncharacterized protein</fullName>
    </submittedName>
</protein>
<dbReference type="RefSeq" id="WP_210653267.1">
    <property type="nucleotide sequence ID" value="NZ_JAGKQQ010000001.1"/>
</dbReference>
<gene>
    <name evidence="1" type="ORF">J8F10_07750</name>
</gene>
<keyword evidence="2" id="KW-1185">Reference proteome</keyword>
<dbReference type="Proteomes" id="UP000676565">
    <property type="component" value="Unassembled WGS sequence"/>
</dbReference>
<evidence type="ECO:0000313" key="1">
    <source>
        <dbReference type="EMBL" id="MBP3955173.1"/>
    </source>
</evidence>
<evidence type="ECO:0000313" key="2">
    <source>
        <dbReference type="Proteomes" id="UP000676565"/>
    </source>
</evidence>
<dbReference type="EMBL" id="JAGKQQ010000001">
    <property type="protein sequence ID" value="MBP3955173.1"/>
    <property type="molecule type" value="Genomic_DNA"/>
</dbReference>
<accession>A0ABS5BN62</accession>
<reference evidence="1 2" key="1">
    <citation type="submission" date="2021-04" db="EMBL/GenBank/DDBJ databases">
        <authorList>
            <person name="Ivanova A."/>
        </authorList>
    </citation>
    <scope>NUCLEOTIDE SEQUENCE [LARGE SCALE GENOMIC DNA]</scope>
    <source>
        <strain evidence="1 2">G18</strain>
    </source>
</reference>